<evidence type="ECO:0000313" key="3">
    <source>
        <dbReference type="Proteomes" id="UP001628156"/>
    </source>
</evidence>
<comment type="caution">
    <text evidence="2">The sequence shown here is derived from an EMBL/GenBank/DDBJ whole genome shotgun (WGS) entry which is preliminary data.</text>
</comment>
<dbReference type="Proteomes" id="UP001628156">
    <property type="component" value="Unassembled WGS sequence"/>
</dbReference>
<dbReference type="PANTHER" id="PTHR43272:SF107">
    <property type="entry name" value="LONG-CHAIN-FATTY-ACID--COA LIGASE 5"/>
    <property type="match status" value="1"/>
</dbReference>
<accession>A0ABQ0DBD2</accession>
<sequence>MESDNHSSHTVYIYPEEYEYNNKTLVDHDHPLIHTPIDAVEHYTEDDPSYPFLGERSYLPNGERGEYEWKSYGEVLDTAKALARSLLDLGLKKGDVIGFFSKRRLEWHYLFLACGYTGIVLVTLYESLSVDSLKIIDTNAEFKRMFVSDEKLKVITQATKAPITLIEDLHPSGEKTVAEEMNYKSTELGFYELIEKGKKLNTQLHKVAPDDRALLMYTSGTTGTPKGVALTYRNLSASSSSLWMRIPLYLLQDYPRQSRKLSSLSFLPLGHVFAIVMEFIMYRVGGSIGFMSSTHLKVVEDIGVLKPVVFAAVPRVLQLIYGGVYNILATKPKAVQMAFATAMKIKEQVLKINPTAIIPAFDQIFFKQVTEKFGGNLRVIICAGAPLSLDIAKFFRIVISDGFFIGYGMTETTGMGTSTVFPDGIDLDHVGQPYVSSMIKVKCVPEMGYCTHNTIPSGEVFIKTTAQFTGYNKDDSKVIDEEGFVTTNDIVSIRPDKKIKIVARKNNVFKLSQGEYISAEKVESMMTQCKYVQDIFVYGNSLKNYLIAVVVPNFQSLKMWADTNGKELPDKKEICHSQEIKDMIIKDMSIVADQTGLKGFEKVKKLVLHDLPFDTARDFITPSMKLKRKNLYNFFKDEIDALLQD</sequence>
<dbReference type="SUPFAM" id="SSF56801">
    <property type="entry name" value="Acetyl-CoA synthetase-like"/>
    <property type="match status" value="1"/>
</dbReference>
<dbReference type="PROSITE" id="PS00455">
    <property type="entry name" value="AMP_BINDING"/>
    <property type="match status" value="1"/>
</dbReference>
<dbReference type="EMBL" id="BAAFRS010000047">
    <property type="protein sequence ID" value="GAB1220007.1"/>
    <property type="molecule type" value="Genomic_DNA"/>
</dbReference>
<gene>
    <name evidence="2" type="ORF">ENUP19_0047G0066</name>
</gene>
<proteinExistence type="predicted"/>
<dbReference type="Gene3D" id="3.40.50.12780">
    <property type="entry name" value="N-terminal domain of ligase-like"/>
    <property type="match status" value="1"/>
</dbReference>
<dbReference type="InterPro" id="IPR000873">
    <property type="entry name" value="AMP-dep_synth/lig_dom"/>
</dbReference>
<evidence type="ECO:0000259" key="1">
    <source>
        <dbReference type="Pfam" id="PF00501"/>
    </source>
</evidence>
<keyword evidence="3" id="KW-1185">Reference proteome</keyword>
<protein>
    <recommendedName>
        <fullName evidence="1">AMP-dependent synthetase/ligase domain-containing protein</fullName>
    </recommendedName>
</protein>
<evidence type="ECO:0000313" key="2">
    <source>
        <dbReference type="EMBL" id="GAB1220007.1"/>
    </source>
</evidence>
<reference evidence="2 3" key="1">
    <citation type="journal article" date="2019" name="PLoS Negl. Trop. Dis.">
        <title>Whole genome sequencing of Entamoeba nuttalli reveals mammalian host-related molecular signatures and a novel octapeptide-repeat surface protein.</title>
        <authorList>
            <person name="Tanaka M."/>
            <person name="Makiuchi T."/>
            <person name="Komiyama T."/>
            <person name="Shiina T."/>
            <person name="Osaki K."/>
            <person name="Tachibana H."/>
        </authorList>
    </citation>
    <scope>NUCLEOTIDE SEQUENCE [LARGE SCALE GENOMIC DNA]</scope>
    <source>
        <strain evidence="2 3">P19-061405</strain>
    </source>
</reference>
<feature type="domain" description="AMP-dependent synthetase/ligase" evidence="1">
    <location>
        <begin position="65"/>
        <end position="471"/>
    </location>
</feature>
<dbReference type="InterPro" id="IPR020845">
    <property type="entry name" value="AMP-binding_CS"/>
</dbReference>
<dbReference type="PANTHER" id="PTHR43272">
    <property type="entry name" value="LONG-CHAIN-FATTY-ACID--COA LIGASE"/>
    <property type="match status" value="1"/>
</dbReference>
<dbReference type="Pfam" id="PF00501">
    <property type="entry name" value="AMP-binding"/>
    <property type="match status" value="1"/>
</dbReference>
<dbReference type="InterPro" id="IPR042099">
    <property type="entry name" value="ANL_N_sf"/>
</dbReference>
<organism evidence="2 3">
    <name type="scientific">Entamoeba nuttalli</name>
    <dbReference type="NCBI Taxonomy" id="412467"/>
    <lineage>
        <taxon>Eukaryota</taxon>
        <taxon>Amoebozoa</taxon>
        <taxon>Evosea</taxon>
        <taxon>Archamoebae</taxon>
        <taxon>Mastigamoebida</taxon>
        <taxon>Entamoebidae</taxon>
        <taxon>Entamoeba</taxon>
    </lineage>
</organism>
<name>A0ABQ0DBD2_9EUKA</name>